<gene>
    <name evidence="2" type="ORF">PHACT_06040</name>
</gene>
<sequence>MKTHIFTRKELYDLVWQTPMTKLSKEVGLSDQGLAKLCRRRHIPIPPRGYWAKHAAGQKVTQTPLPELADDVARDPIVIEQVDKALTKPRPEVVKALASTPTPDISVPRKLVKPHPVVSRWRDEREASIQRNKRWQAHLPVSMRDHSRKPFTNLEMRRHRILDTIFKAIEKCGYKVGPGSYDQSWELTYEGIPVEFNITERYKQVKMPLTKEELVEPWNRGKTHKIERQFSGRLMLNIKTWLPRGLATRWAEENDEHTLEEDVPDIVRIFKAAGPLLVEQKREREDQRRRDDEERSRRHREAQRIKADEECWERFIAASNRSQEAARVRELIQRIEEMAATQDSTIDVDGKAITEWIQWAKGWAVRHDPLSGNIVDFFARISEPKNGSPWLI</sequence>
<name>A0A1E8CKB1_9GAMM</name>
<keyword evidence="3" id="KW-1185">Reference proteome</keyword>
<accession>A0A1E8CKB1</accession>
<dbReference type="OrthoDB" id="9777694at2"/>
<evidence type="ECO:0000313" key="3">
    <source>
        <dbReference type="Proteomes" id="UP000175669"/>
    </source>
</evidence>
<dbReference type="RefSeq" id="WP_070116361.1">
    <property type="nucleotide sequence ID" value="NZ_MASR01000001.1"/>
</dbReference>
<evidence type="ECO:0000256" key="1">
    <source>
        <dbReference type="SAM" id="MobiDB-lite"/>
    </source>
</evidence>
<proteinExistence type="predicted"/>
<protein>
    <submittedName>
        <fullName evidence="2">Uncharacterized protein</fullName>
    </submittedName>
</protein>
<reference evidence="3" key="1">
    <citation type="submission" date="2016-07" db="EMBL/GenBank/DDBJ databases">
        <authorList>
            <person name="Florea S."/>
            <person name="Webb J.S."/>
            <person name="Jaromczyk J."/>
            <person name="Schardl C.L."/>
        </authorList>
    </citation>
    <scope>NUCLEOTIDE SEQUENCE [LARGE SCALE GENOMIC DNA]</scope>
    <source>
        <strain evidence="3">KCTC 42131</strain>
    </source>
</reference>
<evidence type="ECO:0000313" key="2">
    <source>
        <dbReference type="EMBL" id="OFE12752.1"/>
    </source>
</evidence>
<feature type="region of interest" description="Disordered" evidence="1">
    <location>
        <begin position="281"/>
        <end position="303"/>
    </location>
</feature>
<dbReference type="AlphaFoldDB" id="A0A1E8CKB1"/>
<organism evidence="2 3">
    <name type="scientific">Pseudohongiella acticola</name>
    <dbReference type="NCBI Taxonomy" id="1524254"/>
    <lineage>
        <taxon>Bacteria</taxon>
        <taxon>Pseudomonadati</taxon>
        <taxon>Pseudomonadota</taxon>
        <taxon>Gammaproteobacteria</taxon>
        <taxon>Pseudomonadales</taxon>
        <taxon>Pseudohongiellaceae</taxon>
        <taxon>Pseudohongiella</taxon>
    </lineage>
</organism>
<dbReference type="Proteomes" id="UP000175669">
    <property type="component" value="Unassembled WGS sequence"/>
</dbReference>
<dbReference type="EMBL" id="MASR01000001">
    <property type="protein sequence ID" value="OFE12752.1"/>
    <property type="molecule type" value="Genomic_DNA"/>
</dbReference>
<comment type="caution">
    <text evidence="2">The sequence shown here is derived from an EMBL/GenBank/DDBJ whole genome shotgun (WGS) entry which is preliminary data.</text>
</comment>